<keyword evidence="2" id="KW-1185">Reference proteome</keyword>
<dbReference type="Proteomes" id="UP000257109">
    <property type="component" value="Unassembled WGS sequence"/>
</dbReference>
<organism evidence="1 2">
    <name type="scientific">Mucuna pruriens</name>
    <name type="common">Velvet bean</name>
    <name type="synonym">Dolichos pruriens</name>
    <dbReference type="NCBI Taxonomy" id="157652"/>
    <lineage>
        <taxon>Eukaryota</taxon>
        <taxon>Viridiplantae</taxon>
        <taxon>Streptophyta</taxon>
        <taxon>Embryophyta</taxon>
        <taxon>Tracheophyta</taxon>
        <taxon>Spermatophyta</taxon>
        <taxon>Magnoliopsida</taxon>
        <taxon>eudicotyledons</taxon>
        <taxon>Gunneridae</taxon>
        <taxon>Pentapetalae</taxon>
        <taxon>rosids</taxon>
        <taxon>fabids</taxon>
        <taxon>Fabales</taxon>
        <taxon>Fabaceae</taxon>
        <taxon>Papilionoideae</taxon>
        <taxon>50 kb inversion clade</taxon>
        <taxon>NPAAA clade</taxon>
        <taxon>indigoferoid/millettioid clade</taxon>
        <taxon>Phaseoleae</taxon>
        <taxon>Mucuna</taxon>
    </lineage>
</organism>
<comment type="caution">
    <text evidence="1">The sequence shown here is derived from an EMBL/GenBank/DDBJ whole genome shotgun (WGS) entry which is preliminary data.</text>
</comment>
<dbReference type="EMBL" id="QJKJ01000157">
    <property type="protein sequence ID" value="RDY14010.1"/>
    <property type="molecule type" value="Genomic_DNA"/>
</dbReference>
<sequence length="75" mass="8290">MSGCRPADTPIDLNKKLCDEKEEVVKGVYARGNVNVNGSRNGCREGEDNAHVHLLKHNGTLDMNINILLLLSKNF</sequence>
<evidence type="ECO:0000313" key="1">
    <source>
        <dbReference type="EMBL" id="RDY14010.1"/>
    </source>
</evidence>
<protein>
    <submittedName>
        <fullName evidence="1">Uncharacterized protein</fullName>
    </submittedName>
</protein>
<feature type="non-terminal residue" evidence="1">
    <location>
        <position position="1"/>
    </location>
</feature>
<proteinExistence type="predicted"/>
<name>A0A371IG91_MUCPR</name>
<evidence type="ECO:0000313" key="2">
    <source>
        <dbReference type="Proteomes" id="UP000257109"/>
    </source>
</evidence>
<reference evidence="1" key="1">
    <citation type="submission" date="2018-05" db="EMBL/GenBank/DDBJ databases">
        <title>Draft genome of Mucuna pruriens seed.</title>
        <authorList>
            <person name="Nnadi N.E."/>
            <person name="Vos R."/>
            <person name="Hasami M.H."/>
            <person name="Devisetty U.K."/>
            <person name="Aguiy J.C."/>
        </authorList>
    </citation>
    <scope>NUCLEOTIDE SEQUENCE [LARGE SCALE GENOMIC DNA]</scope>
    <source>
        <strain evidence="1">JCA_2017</strain>
    </source>
</reference>
<gene>
    <name evidence="1" type="ORF">CR513_00988</name>
</gene>
<accession>A0A371IG91</accession>
<dbReference type="AlphaFoldDB" id="A0A371IG91"/>